<accession>A0A2T7NL54</accession>
<evidence type="ECO:0000313" key="1">
    <source>
        <dbReference type="EMBL" id="PVD21907.1"/>
    </source>
</evidence>
<proteinExistence type="predicted"/>
<evidence type="ECO:0000313" key="2">
    <source>
        <dbReference type="Proteomes" id="UP000245119"/>
    </source>
</evidence>
<keyword evidence="2" id="KW-1185">Reference proteome</keyword>
<dbReference type="Proteomes" id="UP000245119">
    <property type="component" value="Linkage Group LG11"/>
</dbReference>
<dbReference type="AlphaFoldDB" id="A0A2T7NL54"/>
<comment type="caution">
    <text evidence="1">The sequence shown here is derived from an EMBL/GenBank/DDBJ whole genome shotgun (WGS) entry which is preliminary data.</text>
</comment>
<organism evidence="1 2">
    <name type="scientific">Pomacea canaliculata</name>
    <name type="common">Golden apple snail</name>
    <dbReference type="NCBI Taxonomy" id="400727"/>
    <lineage>
        <taxon>Eukaryota</taxon>
        <taxon>Metazoa</taxon>
        <taxon>Spiralia</taxon>
        <taxon>Lophotrochozoa</taxon>
        <taxon>Mollusca</taxon>
        <taxon>Gastropoda</taxon>
        <taxon>Caenogastropoda</taxon>
        <taxon>Architaenioglossa</taxon>
        <taxon>Ampullarioidea</taxon>
        <taxon>Ampullariidae</taxon>
        <taxon>Pomacea</taxon>
    </lineage>
</organism>
<name>A0A2T7NL54_POMCA</name>
<protein>
    <submittedName>
        <fullName evidence="1">Uncharacterized protein</fullName>
    </submittedName>
</protein>
<reference evidence="1 2" key="1">
    <citation type="submission" date="2018-04" db="EMBL/GenBank/DDBJ databases">
        <title>The genome of golden apple snail Pomacea canaliculata provides insight into stress tolerance and invasive adaptation.</title>
        <authorList>
            <person name="Liu C."/>
            <person name="Liu B."/>
            <person name="Ren Y."/>
            <person name="Zhang Y."/>
            <person name="Wang H."/>
            <person name="Li S."/>
            <person name="Jiang F."/>
            <person name="Yin L."/>
            <person name="Zhang G."/>
            <person name="Qian W."/>
            <person name="Fan W."/>
        </authorList>
    </citation>
    <scope>NUCLEOTIDE SEQUENCE [LARGE SCALE GENOMIC DNA]</scope>
    <source>
        <strain evidence="1">SZHN2017</strain>
        <tissue evidence="1">Muscle</tissue>
    </source>
</reference>
<sequence>MALTDFPQLVARPDGGRRWGGGSGGQGGVEEALEANWLQAIYDHKPLKALEDFWPRPSPLSFPLRRLPNYLPCPLKRGRGNNSYVTSAGINKREISVYLTGQNSNRGCLDVALTLHELLHPPAPDDDTAAHPNCFPQTLT</sequence>
<gene>
    <name evidence="1" type="ORF">C0Q70_17710</name>
</gene>
<dbReference type="EMBL" id="PZQS01000011">
    <property type="protein sequence ID" value="PVD21907.1"/>
    <property type="molecule type" value="Genomic_DNA"/>
</dbReference>